<comment type="caution">
    <text evidence="1">The sequence shown here is derived from an EMBL/GenBank/DDBJ whole genome shotgun (WGS) entry which is preliminary data.</text>
</comment>
<organism evidence="1 2">
    <name type="scientific">Holospora obtusa F1</name>
    <dbReference type="NCBI Taxonomy" id="1399147"/>
    <lineage>
        <taxon>Bacteria</taxon>
        <taxon>Pseudomonadati</taxon>
        <taxon>Pseudomonadota</taxon>
        <taxon>Alphaproteobacteria</taxon>
        <taxon>Holosporales</taxon>
        <taxon>Holosporaceae</taxon>
        <taxon>Holospora</taxon>
    </lineage>
</organism>
<protein>
    <submittedName>
        <fullName evidence="1">Uncharacterized protein</fullName>
    </submittedName>
</protein>
<evidence type="ECO:0000313" key="1">
    <source>
        <dbReference type="EMBL" id="ETZ06927.1"/>
    </source>
</evidence>
<name>W6TT37_HOLOB</name>
<proteinExistence type="predicted"/>
<sequence>MKKNIFFYFFLTFFSPQVFSLPESLVESCMTTLKNPENVPIEAVLGSIKTLLSMQDKENAENLIEEINWEKISEKINELLEFFTYIHMNVIINILLSEKNHHDLALKVVKKITDNLTDKNFICFTQSILSKSGQSKTIGELGELIGEIRGIEYITKDNMYEESSSNLEPTPSVIAKKVLDTLDFKKRINQMSSDDFIFLMDDVLSLKNDANLVKILLQSSSFTKGASQIDDDSFVKLVGFILYSGRTQDLTENALQSLNFTKRAGKLNNSDFLCLIDEIFFSGALNFTKNCLSALNLSERLSTFNDYEFSKAITCLLFSKDFPQYVEDTLQSVDFSEKFNALNHREFSETIGCILFSQKFPKLVENVLQSVHFKERIGTLNHSDFLRVMPGILFANTPTAKNYLKSSDFKERIGTFSDEEFVQFIDAILSSKNFSQSVTPVFEDLPQLATTILKSVPFLVDNALKNSPQLVESVLHTLNFKERVKKLNHYDFLGVMSKILCSDTPSFATECLKNLDLEERFNQFGDINFGETIGLMVSSENFSTLIKNILQSGNFKERANKFDNHFLHSLVREIFYSTKKINFDLTTNVLDIFDLKERINNLSSFDFIDIFKKILYSNHDDIVAYALDNLDVKKNLKTLPFFLFDSLMRDVLFPNEWTDLFSEDTQNKINYDNWRENFYNLRAEKFLHLFDFKEKIDTLSDEQRQSILTKVIRSDLYTSAMILDRLDPDCFSMKTFDANSEFYQVIYSLFTKDNKFASFDPRHQLLEEKKNILLPKLMFSEINTSLLTHSSDFISVAIKWCFDKFLKLKQYKDKRYDFENVDTTKVIKNISKFDFKKEDQDFWENASIALRILPLSSYNNEVELLLAKFRCCEDDFLKNIPKLDEIFRICAISKNPETVQAFTDKLNFNKLNELLSRENVRAEGEEDTLNWYSSASLLHSILSATNDSFAETCLKKINFFGKEFMIDEGVMLFTLFQATNAKVGDFLIKNICSSITNAPLSEKKRTEFIQDILNKKAVNEAFKTQLIKKLNWEEFSSVIEAK</sequence>
<dbReference type="AlphaFoldDB" id="W6TT37"/>
<keyword evidence="2" id="KW-1185">Reference proteome</keyword>
<dbReference type="Proteomes" id="UP000019112">
    <property type="component" value="Unassembled WGS sequence"/>
</dbReference>
<accession>W6TT37</accession>
<evidence type="ECO:0000313" key="2">
    <source>
        <dbReference type="Proteomes" id="UP000019112"/>
    </source>
</evidence>
<gene>
    <name evidence="1" type="ORF">P618_200900</name>
</gene>
<dbReference type="EMBL" id="AWTR02000075">
    <property type="protein sequence ID" value="ETZ06927.1"/>
    <property type="molecule type" value="Genomic_DNA"/>
</dbReference>
<reference evidence="1 2" key="1">
    <citation type="journal article" date="2014" name="FEMS Microbiol. Lett.">
        <title>Draft genome sequences of three Holospora species (Holospora obtusa, Holospora undulata, and Holospora elegans), endonuclear symbiotic bacteria of the ciliate Paramecium caudatum.</title>
        <authorList>
            <person name="Dohra H."/>
            <person name="Tanaka K."/>
            <person name="Suzuki T."/>
            <person name="Fujishima M."/>
            <person name="Suzuki H."/>
        </authorList>
    </citation>
    <scope>NUCLEOTIDE SEQUENCE [LARGE SCALE GENOMIC DNA]</scope>
    <source>
        <strain evidence="1 2">F1</strain>
    </source>
</reference>